<gene>
    <name evidence="1" type="ORF">CspeluHIS016_0301550</name>
</gene>
<comment type="caution">
    <text evidence="1">The sequence shown here is derived from an EMBL/GenBank/DDBJ whole genome shotgun (WGS) entry which is preliminary data.</text>
</comment>
<dbReference type="AlphaFoldDB" id="A0AAD3YAS4"/>
<dbReference type="EMBL" id="BTCM01000003">
    <property type="protein sequence ID" value="GMK56315.1"/>
    <property type="molecule type" value="Genomic_DNA"/>
</dbReference>
<evidence type="ECO:0000313" key="2">
    <source>
        <dbReference type="Proteomes" id="UP001222932"/>
    </source>
</evidence>
<accession>A0AAD3YAS4</accession>
<reference evidence="1" key="2">
    <citation type="submission" date="2023-06" db="EMBL/GenBank/DDBJ databases">
        <authorList>
            <person name="Kobayashi Y."/>
            <person name="Kayamori A."/>
            <person name="Aoki K."/>
            <person name="Shiwa Y."/>
            <person name="Fujita N."/>
            <person name="Sugita T."/>
            <person name="Iwasaki W."/>
            <person name="Tanaka N."/>
            <person name="Takashima M."/>
        </authorList>
    </citation>
    <scope>NUCLEOTIDE SEQUENCE</scope>
    <source>
        <strain evidence="1">HIS016</strain>
    </source>
</reference>
<protein>
    <submittedName>
        <fullName evidence="1">Uncharacterized protein</fullName>
    </submittedName>
</protein>
<proteinExistence type="predicted"/>
<name>A0AAD3YAS4_9TREE</name>
<evidence type="ECO:0000313" key="1">
    <source>
        <dbReference type="EMBL" id="GMK56315.1"/>
    </source>
</evidence>
<organism evidence="1 2">
    <name type="scientific">Cutaneotrichosporon spelunceum</name>
    <dbReference type="NCBI Taxonomy" id="1672016"/>
    <lineage>
        <taxon>Eukaryota</taxon>
        <taxon>Fungi</taxon>
        <taxon>Dikarya</taxon>
        <taxon>Basidiomycota</taxon>
        <taxon>Agaricomycotina</taxon>
        <taxon>Tremellomycetes</taxon>
        <taxon>Trichosporonales</taxon>
        <taxon>Trichosporonaceae</taxon>
        <taxon>Cutaneotrichosporon</taxon>
    </lineage>
</organism>
<reference evidence="1" key="1">
    <citation type="journal article" date="2023" name="BMC Genomics">
        <title>Chromosome-level genome assemblies of Cutaneotrichosporon spp. (Trichosporonales, Basidiomycota) reveal imbalanced evolution between nucleotide sequences and chromosome synteny.</title>
        <authorList>
            <person name="Kobayashi Y."/>
            <person name="Kayamori A."/>
            <person name="Aoki K."/>
            <person name="Shiwa Y."/>
            <person name="Matsutani M."/>
            <person name="Fujita N."/>
            <person name="Sugita T."/>
            <person name="Iwasaki W."/>
            <person name="Tanaka N."/>
            <person name="Takashima M."/>
        </authorList>
    </citation>
    <scope>NUCLEOTIDE SEQUENCE</scope>
    <source>
        <strain evidence="1">HIS016</strain>
    </source>
</reference>
<sequence length="171" mass="19344">MLCIKSMDAENDIDDPVGAYFARRDDSDDGLLKLWQALCLEFGLAQNHDDPTTNPNLPPLPLSKTKARELLSTRAHVNIVDYLNARAALNISPVPWGAFKHLVHPSRGALVAYIRKSSKRESRRRQHLCRRLRGRGMNKEEIEEVILSGSKMFPRELAKSEGLQPLLCQVF</sequence>
<keyword evidence="2" id="KW-1185">Reference proteome</keyword>
<dbReference type="Proteomes" id="UP001222932">
    <property type="component" value="Unassembled WGS sequence"/>
</dbReference>